<evidence type="ECO:0000313" key="7">
    <source>
        <dbReference type="EMBL" id="USP81494.1"/>
    </source>
</evidence>
<feature type="transmembrane region" description="Helical" evidence="5">
    <location>
        <begin position="366"/>
        <end position="387"/>
    </location>
</feature>
<dbReference type="Pfam" id="PF00999">
    <property type="entry name" value="Na_H_Exchanger"/>
    <property type="match status" value="1"/>
</dbReference>
<dbReference type="GO" id="GO:0005886">
    <property type="term" value="C:plasma membrane"/>
    <property type="evidence" value="ECO:0007669"/>
    <property type="project" value="InterPro"/>
</dbReference>
<dbReference type="PANTHER" id="PTHR31382:SF3">
    <property type="entry name" value="SODIUM ION_PROTON EXCHANGER (EUROFUNG)"/>
    <property type="match status" value="1"/>
</dbReference>
<dbReference type="InterPro" id="IPR004712">
    <property type="entry name" value="Na+/H+_antiporter_fungi"/>
</dbReference>
<evidence type="ECO:0000256" key="1">
    <source>
        <dbReference type="ARBA" id="ARBA00004141"/>
    </source>
</evidence>
<dbReference type="AlphaFoldDB" id="A0A9Q8ZF22"/>
<keyword evidence="4 5" id="KW-0472">Membrane</keyword>
<name>A0A9Q8ZF22_CURCL</name>
<dbReference type="EMBL" id="CP089280">
    <property type="protein sequence ID" value="USP81494.1"/>
    <property type="molecule type" value="Genomic_DNA"/>
</dbReference>
<feature type="transmembrane region" description="Helical" evidence="5">
    <location>
        <begin position="407"/>
        <end position="424"/>
    </location>
</feature>
<feature type="transmembrane region" description="Helical" evidence="5">
    <location>
        <begin position="134"/>
        <end position="155"/>
    </location>
</feature>
<evidence type="ECO:0000256" key="4">
    <source>
        <dbReference type="ARBA" id="ARBA00023136"/>
    </source>
</evidence>
<dbReference type="OrthoDB" id="5327978at2759"/>
<feature type="transmembrane region" description="Helical" evidence="5">
    <location>
        <begin position="6"/>
        <end position="26"/>
    </location>
</feature>
<feature type="transmembrane region" description="Helical" evidence="5">
    <location>
        <begin position="250"/>
        <end position="274"/>
    </location>
</feature>
<feature type="domain" description="Cation/H+ exchanger transmembrane" evidence="6">
    <location>
        <begin position="21"/>
        <end position="470"/>
    </location>
</feature>
<dbReference type="GO" id="GO:0120029">
    <property type="term" value="P:proton export across plasma membrane"/>
    <property type="evidence" value="ECO:0007669"/>
    <property type="project" value="InterPro"/>
</dbReference>
<dbReference type="InterPro" id="IPR006153">
    <property type="entry name" value="Cation/H_exchanger_TM"/>
</dbReference>
<keyword evidence="3 5" id="KW-1133">Transmembrane helix</keyword>
<dbReference type="PANTHER" id="PTHR31382">
    <property type="entry name" value="NA(+)/H(+) ANTIPORTER"/>
    <property type="match status" value="1"/>
</dbReference>
<reference evidence="7" key="1">
    <citation type="submission" date="2021-12" db="EMBL/GenBank/DDBJ databases">
        <title>Curvularia clavata genome.</title>
        <authorList>
            <person name="Cao Y."/>
        </authorList>
    </citation>
    <scope>NUCLEOTIDE SEQUENCE</scope>
    <source>
        <strain evidence="7">Yc1106</strain>
    </source>
</reference>
<dbReference type="GO" id="GO:0042391">
    <property type="term" value="P:regulation of membrane potential"/>
    <property type="evidence" value="ECO:0007669"/>
    <property type="project" value="InterPro"/>
</dbReference>
<feature type="transmembrane region" description="Helical" evidence="5">
    <location>
        <begin position="105"/>
        <end position="128"/>
    </location>
</feature>
<gene>
    <name evidence="7" type="ORF">yc1106_08768</name>
</gene>
<dbReference type="VEuPathDB" id="FungiDB:yc1106_08768"/>
<keyword evidence="8" id="KW-1185">Reference proteome</keyword>
<feature type="transmembrane region" description="Helical" evidence="5">
    <location>
        <begin position="33"/>
        <end position="53"/>
    </location>
</feature>
<evidence type="ECO:0000256" key="2">
    <source>
        <dbReference type="ARBA" id="ARBA00022692"/>
    </source>
</evidence>
<accession>A0A9Q8ZF22</accession>
<evidence type="ECO:0000256" key="5">
    <source>
        <dbReference type="SAM" id="Phobius"/>
    </source>
</evidence>
<proteinExistence type="predicted"/>
<evidence type="ECO:0000313" key="8">
    <source>
        <dbReference type="Proteomes" id="UP001056012"/>
    </source>
</evidence>
<dbReference type="Proteomes" id="UP001056012">
    <property type="component" value="Chromosome 7"/>
</dbReference>
<feature type="transmembrane region" description="Helical" evidence="5">
    <location>
        <begin position="73"/>
        <end position="93"/>
    </location>
</feature>
<feature type="transmembrane region" description="Helical" evidence="5">
    <location>
        <begin position="444"/>
        <end position="471"/>
    </location>
</feature>
<evidence type="ECO:0000256" key="3">
    <source>
        <dbReference type="ARBA" id="ARBA00022989"/>
    </source>
</evidence>
<feature type="transmembrane region" description="Helical" evidence="5">
    <location>
        <begin position="286"/>
        <end position="305"/>
    </location>
</feature>
<dbReference type="GO" id="GO:0036376">
    <property type="term" value="P:sodium ion export across plasma membrane"/>
    <property type="evidence" value="ECO:0007669"/>
    <property type="project" value="InterPro"/>
</dbReference>
<sequence>MPTLDVSELNVVIAILGAFIVCYGFISIKIKQVWYLGEALPAVIIGIVLGPIAAKFLDAEKWGSATQGQQEAITLGMCRVVIGIQLVIAGFQLPARYAQTRWKEMALCLLPIMTIMWICTSVCVLITIPKISFLAALVIGSCVTCTDPILSQAVAKGPFADKFVPRALREIISSEAGANDGFGFPFLLLATYLIRHADLEGVKFKEGLSEGTTGIAHRTIDILTKRSEEGVGRLGGGVPMAIEQWIVEGWLYIIVMSVAIGVIIGAASMFAIKFGLRKKWIDSESLLLWPMAIGLFILGICGALGTDDLLACFVAGNVMNWNGVYLEETEKRHDEVNSCFDVILNFGGFMYIGTIIPWREFQLPDVTGISIGRLMILGFLILAFRRIPAIFMMYKVMPNVVKDWKEALFMGYFGPIGIGAVFYVEHTRHLFPKPEEAQTDEEENLVAAMIPVVYFLVIFSIVVHGLSIPALDAFYRYKKIPPIQEAEPAEIRPLSVYEALPNNARMDTKRNSVFVHNRFSRPVSTGPAPQLYRWNTESRDSDVTYKVASQPESVDYAKQLENIRFAEDYAHEKAYMAR</sequence>
<comment type="subcellular location">
    <subcellularLocation>
        <location evidence="1">Membrane</location>
        <topology evidence="1">Multi-pass membrane protein</topology>
    </subcellularLocation>
</comment>
<protein>
    <submittedName>
        <fullName evidence="7">Sodium hydrogen exchanger family protein</fullName>
    </submittedName>
</protein>
<evidence type="ECO:0000259" key="6">
    <source>
        <dbReference type="Pfam" id="PF00999"/>
    </source>
</evidence>
<keyword evidence="2 5" id="KW-0812">Transmembrane</keyword>
<dbReference type="GO" id="GO:0015385">
    <property type="term" value="F:sodium:proton antiporter activity"/>
    <property type="evidence" value="ECO:0007669"/>
    <property type="project" value="InterPro"/>
</dbReference>
<organism evidence="7 8">
    <name type="scientific">Curvularia clavata</name>
    <dbReference type="NCBI Taxonomy" id="95742"/>
    <lineage>
        <taxon>Eukaryota</taxon>
        <taxon>Fungi</taxon>
        <taxon>Dikarya</taxon>
        <taxon>Ascomycota</taxon>
        <taxon>Pezizomycotina</taxon>
        <taxon>Dothideomycetes</taxon>
        <taxon>Pleosporomycetidae</taxon>
        <taxon>Pleosporales</taxon>
        <taxon>Pleosporineae</taxon>
        <taxon>Pleosporaceae</taxon>
        <taxon>Curvularia</taxon>
    </lineage>
</organism>